<feature type="compositionally biased region" description="Basic and acidic residues" evidence="1">
    <location>
        <begin position="19"/>
        <end position="32"/>
    </location>
</feature>
<dbReference type="AlphaFoldDB" id="A0A8H4QYN4"/>
<accession>A0A8H4QYN4</accession>
<name>A0A8H4QYN4_9HELO</name>
<sequence length="118" mass="13655">MSKTDIEYKQALEEKIAVETKRQEKEDKKAHADLPPYPTVESDLSEMKLERAGIRKRRFEKHARKASRAGKLTKEEVERIESAPVAAFYELNLIELARHSRGEYPFTPRAAKRKRTGS</sequence>
<keyword evidence="3" id="KW-1185">Reference proteome</keyword>
<evidence type="ECO:0000313" key="2">
    <source>
        <dbReference type="EMBL" id="KAF4619090.1"/>
    </source>
</evidence>
<evidence type="ECO:0000256" key="1">
    <source>
        <dbReference type="SAM" id="MobiDB-lite"/>
    </source>
</evidence>
<dbReference type="Proteomes" id="UP000566819">
    <property type="component" value="Unassembled WGS sequence"/>
</dbReference>
<protein>
    <submittedName>
        <fullName evidence="2">Uncharacterized protein</fullName>
    </submittedName>
</protein>
<organism evidence="2 3">
    <name type="scientific">Cudoniella acicularis</name>
    <dbReference type="NCBI Taxonomy" id="354080"/>
    <lineage>
        <taxon>Eukaryota</taxon>
        <taxon>Fungi</taxon>
        <taxon>Dikarya</taxon>
        <taxon>Ascomycota</taxon>
        <taxon>Pezizomycotina</taxon>
        <taxon>Leotiomycetes</taxon>
        <taxon>Helotiales</taxon>
        <taxon>Tricladiaceae</taxon>
        <taxon>Cudoniella</taxon>
    </lineage>
</organism>
<gene>
    <name evidence="2" type="ORF">G7Y89_g14756</name>
</gene>
<evidence type="ECO:0000313" key="3">
    <source>
        <dbReference type="Proteomes" id="UP000566819"/>
    </source>
</evidence>
<feature type="region of interest" description="Disordered" evidence="1">
    <location>
        <begin position="19"/>
        <end position="40"/>
    </location>
</feature>
<dbReference type="EMBL" id="JAAMPI010002038">
    <property type="protein sequence ID" value="KAF4619090.1"/>
    <property type="molecule type" value="Genomic_DNA"/>
</dbReference>
<proteinExistence type="predicted"/>
<reference evidence="2 3" key="1">
    <citation type="submission" date="2020-03" db="EMBL/GenBank/DDBJ databases">
        <title>Draft Genome Sequence of Cudoniella acicularis.</title>
        <authorList>
            <person name="Buettner E."/>
            <person name="Kellner H."/>
        </authorList>
    </citation>
    <scope>NUCLEOTIDE SEQUENCE [LARGE SCALE GENOMIC DNA]</scope>
    <source>
        <strain evidence="2 3">DSM 108380</strain>
    </source>
</reference>
<comment type="caution">
    <text evidence="2">The sequence shown here is derived from an EMBL/GenBank/DDBJ whole genome shotgun (WGS) entry which is preliminary data.</text>
</comment>